<dbReference type="PROSITE" id="PS50850">
    <property type="entry name" value="MFS"/>
    <property type="match status" value="1"/>
</dbReference>
<dbReference type="InterPro" id="IPR020846">
    <property type="entry name" value="MFS_dom"/>
</dbReference>
<dbReference type="FunFam" id="1.20.1250.20:FF:000011">
    <property type="entry name" value="MFS multidrug transporter, putative"/>
    <property type="match status" value="1"/>
</dbReference>
<evidence type="ECO:0000259" key="9">
    <source>
        <dbReference type="PROSITE" id="PS50850"/>
    </source>
</evidence>
<dbReference type="PANTHER" id="PTHR23502">
    <property type="entry name" value="MAJOR FACILITATOR SUPERFAMILY"/>
    <property type="match status" value="1"/>
</dbReference>
<dbReference type="OrthoDB" id="446368at2759"/>
<dbReference type="RefSeq" id="XP_022383054.1">
    <property type="nucleotide sequence ID" value="XM_022539167.1"/>
</dbReference>
<feature type="transmembrane region" description="Helical" evidence="8">
    <location>
        <begin position="337"/>
        <end position="355"/>
    </location>
</feature>
<feature type="transmembrane region" description="Helical" evidence="8">
    <location>
        <begin position="189"/>
        <end position="214"/>
    </location>
</feature>
<evidence type="ECO:0000313" key="10">
    <source>
        <dbReference type="EMBL" id="OGM39337.1"/>
    </source>
</evidence>
<feature type="transmembrane region" description="Helical" evidence="8">
    <location>
        <begin position="467"/>
        <end position="489"/>
    </location>
</feature>
<protein>
    <recommendedName>
        <fullName evidence="9">Major facilitator superfamily (MFS) profile domain-containing protein</fullName>
    </recommendedName>
</protein>
<keyword evidence="3" id="KW-1003">Cell membrane</keyword>
<evidence type="ECO:0000256" key="2">
    <source>
        <dbReference type="ARBA" id="ARBA00022448"/>
    </source>
</evidence>
<dbReference type="GO" id="GO:0022857">
    <property type="term" value="F:transmembrane transporter activity"/>
    <property type="evidence" value="ECO:0007669"/>
    <property type="project" value="InterPro"/>
</dbReference>
<keyword evidence="2" id="KW-0813">Transport</keyword>
<organism evidence="10 11">
    <name type="scientific">Aspergillus bombycis</name>
    <dbReference type="NCBI Taxonomy" id="109264"/>
    <lineage>
        <taxon>Eukaryota</taxon>
        <taxon>Fungi</taxon>
        <taxon>Dikarya</taxon>
        <taxon>Ascomycota</taxon>
        <taxon>Pezizomycotina</taxon>
        <taxon>Eurotiomycetes</taxon>
        <taxon>Eurotiomycetidae</taxon>
        <taxon>Eurotiales</taxon>
        <taxon>Aspergillaceae</taxon>
        <taxon>Aspergillus</taxon>
    </lineage>
</organism>
<evidence type="ECO:0000256" key="4">
    <source>
        <dbReference type="ARBA" id="ARBA00022692"/>
    </source>
</evidence>
<dbReference type="Gene3D" id="1.20.1250.20">
    <property type="entry name" value="MFS general substrate transporter like domains"/>
    <property type="match status" value="1"/>
</dbReference>
<dbReference type="PANTHER" id="PTHR23502:SF186">
    <property type="entry name" value="MAJOR FACILITATOR SUPERFAMILY (MFS) PROFILE DOMAIN-CONTAINING PROTEIN"/>
    <property type="match status" value="1"/>
</dbReference>
<sequence length="513" mass="55843">MTETNHSPTQPLPHWRLVCDPAGITAQVRDWAYDGSGIERDPFVVDWLPADPRNPKLFSPYQKWAITLLVSLQTFSVSFTSSALSGATKELKSDLNISAEVAALSLSLFVVGFAVGPMLWAPLGEIYGRQKLAFLSLGAFTIFNVGCAISPNIISLVILRFLAGASGASPLSNSGGVIADMFLASERGLAMALFTSAPFMGPALGPICGGFLAMKKGWRWVEGMTCVFSGVVWIFAGLLVPETYAPVIFRARARSLSKSTGKAFASKIELKRTERPSSAETFHTALFRPWVLLIREPIVLTLSLYMAIIYGTLYMLFPAFPVIFQQARGWDEGTGNLPFLGIVIGVLCATGYAAFDNKRYLHAMGQSGNMEIPEARLPPSMIGAVSLTIALFWFAWTNAPSVPWIVCIIATVLFGFGMVLVSLSVLNYLIDAYVPFAASVLASATLLRSICGAAFPLFTPYMYSALGIHWALTVPAFLTLLCLPFPFIFYKHGYAIRGRCKYATEAQKLARKL</sequence>
<dbReference type="CDD" id="cd17323">
    <property type="entry name" value="MFS_Tpo1_MDR_like"/>
    <property type="match status" value="1"/>
</dbReference>
<evidence type="ECO:0000256" key="1">
    <source>
        <dbReference type="ARBA" id="ARBA00004651"/>
    </source>
</evidence>
<keyword evidence="5 8" id="KW-1133">Transmembrane helix</keyword>
<keyword evidence="4 8" id="KW-0812">Transmembrane</keyword>
<comment type="subcellular location">
    <subcellularLocation>
        <location evidence="1">Cell membrane</location>
        <topology evidence="1">Multi-pass membrane protein</topology>
    </subcellularLocation>
</comment>
<comment type="similarity">
    <text evidence="7">Belongs to the major facilitator superfamily. DHA1 family. Polyamines/proton antiporter (TC 2.A.1.2.16) subfamily.</text>
</comment>
<dbReference type="EMBL" id="LYCR01000218">
    <property type="protein sequence ID" value="OGM39337.1"/>
    <property type="molecule type" value="Genomic_DNA"/>
</dbReference>
<feature type="transmembrane region" description="Helical" evidence="8">
    <location>
        <begin position="376"/>
        <end position="396"/>
    </location>
</feature>
<dbReference type="Proteomes" id="UP000179179">
    <property type="component" value="Unassembled WGS sequence"/>
</dbReference>
<feature type="domain" description="Major facilitator superfamily (MFS) profile" evidence="9">
    <location>
        <begin position="66"/>
        <end position="494"/>
    </location>
</feature>
<dbReference type="AlphaFoldDB" id="A0A1F7ZIQ8"/>
<dbReference type="InterPro" id="IPR036259">
    <property type="entry name" value="MFS_trans_sf"/>
</dbReference>
<dbReference type="GO" id="GO:0005886">
    <property type="term" value="C:plasma membrane"/>
    <property type="evidence" value="ECO:0007669"/>
    <property type="project" value="UniProtKB-SubCell"/>
</dbReference>
<feature type="transmembrane region" description="Helical" evidence="8">
    <location>
        <begin position="97"/>
        <end position="120"/>
    </location>
</feature>
<proteinExistence type="inferred from homology"/>
<comment type="caution">
    <text evidence="10">The sequence shown here is derived from an EMBL/GenBank/DDBJ whole genome shotgun (WGS) entry which is preliminary data.</text>
</comment>
<dbReference type="GeneID" id="34455429"/>
<feature type="transmembrane region" description="Helical" evidence="8">
    <location>
        <begin position="64"/>
        <end position="85"/>
    </location>
</feature>
<dbReference type="SUPFAM" id="SSF103473">
    <property type="entry name" value="MFS general substrate transporter"/>
    <property type="match status" value="1"/>
</dbReference>
<dbReference type="Pfam" id="PF07690">
    <property type="entry name" value="MFS_1"/>
    <property type="match status" value="1"/>
</dbReference>
<feature type="transmembrane region" description="Helical" evidence="8">
    <location>
        <begin position="132"/>
        <end position="159"/>
    </location>
</feature>
<accession>A0A1F7ZIQ8</accession>
<evidence type="ECO:0000256" key="8">
    <source>
        <dbReference type="SAM" id="Phobius"/>
    </source>
</evidence>
<feature type="transmembrane region" description="Helical" evidence="8">
    <location>
        <begin position="220"/>
        <end position="240"/>
    </location>
</feature>
<gene>
    <name evidence="10" type="ORF">ABOM_012039</name>
</gene>
<name>A0A1F7ZIQ8_9EURO</name>
<evidence type="ECO:0000256" key="3">
    <source>
        <dbReference type="ARBA" id="ARBA00022475"/>
    </source>
</evidence>
<evidence type="ECO:0000256" key="7">
    <source>
        <dbReference type="ARBA" id="ARBA00038459"/>
    </source>
</evidence>
<keyword evidence="6 8" id="KW-0472">Membrane</keyword>
<evidence type="ECO:0000256" key="5">
    <source>
        <dbReference type="ARBA" id="ARBA00022989"/>
    </source>
</evidence>
<reference evidence="10 11" key="1">
    <citation type="journal article" date="2016" name="Genome Biol. Evol.">
        <title>Draft genome sequence of an aflatoxigenic Aspergillus species, A. bombycis.</title>
        <authorList>
            <person name="Moore G.G."/>
            <person name="Mack B.M."/>
            <person name="Beltz S.B."/>
            <person name="Gilbert M.K."/>
        </authorList>
    </citation>
    <scope>NUCLEOTIDE SEQUENCE [LARGE SCALE GENOMIC DNA]</scope>
    <source>
        <strain evidence="11">NRRL 26010</strain>
    </source>
</reference>
<feature type="transmembrane region" description="Helical" evidence="8">
    <location>
        <begin position="298"/>
        <end position="317"/>
    </location>
</feature>
<keyword evidence="11" id="KW-1185">Reference proteome</keyword>
<feature type="transmembrane region" description="Helical" evidence="8">
    <location>
        <begin position="402"/>
        <end position="426"/>
    </location>
</feature>
<dbReference type="InterPro" id="IPR011701">
    <property type="entry name" value="MFS"/>
</dbReference>
<evidence type="ECO:0000256" key="6">
    <source>
        <dbReference type="ARBA" id="ARBA00023136"/>
    </source>
</evidence>
<evidence type="ECO:0000313" key="11">
    <source>
        <dbReference type="Proteomes" id="UP000179179"/>
    </source>
</evidence>